<dbReference type="SUPFAM" id="SSF51735">
    <property type="entry name" value="NAD(P)-binding Rossmann-fold domains"/>
    <property type="match status" value="1"/>
</dbReference>
<proteinExistence type="inferred from homology"/>
<name>A0A852Z1V6_9ACTN</name>
<comment type="caution">
    <text evidence="7">The sequence shown here is derived from an EMBL/GenBank/DDBJ whole genome shotgun (WGS) entry which is preliminary data.</text>
</comment>
<feature type="compositionally biased region" description="Polar residues" evidence="4">
    <location>
        <begin position="1"/>
        <end position="10"/>
    </location>
</feature>
<dbReference type="InterPro" id="IPR003710">
    <property type="entry name" value="ApbA"/>
</dbReference>
<accession>A0A852Z1V6</accession>
<dbReference type="Gene3D" id="1.10.1040.10">
    <property type="entry name" value="N-(1-d-carboxylethyl)-l-norvaline Dehydrogenase, domain 2"/>
    <property type="match status" value="1"/>
</dbReference>
<dbReference type="SUPFAM" id="SSF48179">
    <property type="entry name" value="6-phosphogluconate dehydrogenase C-terminal domain-like"/>
    <property type="match status" value="1"/>
</dbReference>
<dbReference type="EC" id="1.1.1.169" evidence="7"/>
<feature type="region of interest" description="Disordered" evidence="4">
    <location>
        <begin position="1"/>
        <end position="32"/>
    </location>
</feature>
<dbReference type="InterPro" id="IPR008927">
    <property type="entry name" value="6-PGluconate_DH-like_C_sf"/>
</dbReference>
<organism evidence="7 8">
    <name type="scientific">Actinopolymorpha rutila</name>
    <dbReference type="NCBI Taxonomy" id="446787"/>
    <lineage>
        <taxon>Bacteria</taxon>
        <taxon>Bacillati</taxon>
        <taxon>Actinomycetota</taxon>
        <taxon>Actinomycetes</taxon>
        <taxon>Propionibacteriales</taxon>
        <taxon>Actinopolymorphaceae</taxon>
        <taxon>Actinopolymorpha</taxon>
    </lineage>
</organism>
<keyword evidence="3 7" id="KW-0560">Oxidoreductase</keyword>
<dbReference type="GO" id="GO:0008677">
    <property type="term" value="F:2-dehydropantoate 2-reductase activity"/>
    <property type="evidence" value="ECO:0007669"/>
    <property type="project" value="UniProtKB-EC"/>
</dbReference>
<dbReference type="InterPro" id="IPR051402">
    <property type="entry name" value="KPR-Related"/>
</dbReference>
<dbReference type="GO" id="GO:0005737">
    <property type="term" value="C:cytoplasm"/>
    <property type="evidence" value="ECO:0007669"/>
    <property type="project" value="TreeGrafter"/>
</dbReference>
<dbReference type="PANTHER" id="PTHR21708:SF26">
    <property type="entry name" value="2-DEHYDROPANTOATE 2-REDUCTASE"/>
    <property type="match status" value="1"/>
</dbReference>
<feature type="compositionally biased region" description="Low complexity" evidence="4">
    <location>
        <begin position="11"/>
        <end position="30"/>
    </location>
</feature>
<gene>
    <name evidence="7" type="ORF">F4554_000065</name>
</gene>
<evidence type="ECO:0000256" key="2">
    <source>
        <dbReference type="ARBA" id="ARBA00022857"/>
    </source>
</evidence>
<dbReference type="Proteomes" id="UP000579605">
    <property type="component" value="Unassembled WGS sequence"/>
</dbReference>
<reference evidence="7 8" key="1">
    <citation type="submission" date="2020-07" db="EMBL/GenBank/DDBJ databases">
        <title>Sequencing the genomes of 1000 actinobacteria strains.</title>
        <authorList>
            <person name="Klenk H.-P."/>
        </authorList>
    </citation>
    <scope>NUCLEOTIDE SEQUENCE [LARGE SCALE GENOMIC DNA]</scope>
    <source>
        <strain evidence="7 8">DSM 18448</strain>
    </source>
</reference>
<keyword evidence="2" id="KW-0521">NADP</keyword>
<feature type="domain" description="Ketopantoate reductase N-terminal" evidence="5">
    <location>
        <begin position="41"/>
        <end position="177"/>
    </location>
</feature>
<dbReference type="GO" id="GO:0015940">
    <property type="term" value="P:pantothenate biosynthetic process"/>
    <property type="evidence" value="ECO:0007669"/>
    <property type="project" value="InterPro"/>
</dbReference>
<evidence type="ECO:0000313" key="8">
    <source>
        <dbReference type="Proteomes" id="UP000579605"/>
    </source>
</evidence>
<evidence type="ECO:0000256" key="3">
    <source>
        <dbReference type="ARBA" id="ARBA00023002"/>
    </source>
</evidence>
<dbReference type="InterPro" id="IPR013332">
    <property type="entry name" value="KPR_N"/>
</dbReference>
<dbReference type="Pfam" id="PF08546">
    <property type="entry name" value="ApbA_C"/>
    <property type="match status" value="1"/>
</dbReference>
<evidence type="ECO:0000259" key="6">
    <source>
        <dbReference type="Pfam" id="PF08546"/>
    </source>
</evidence>
<dbReference type="NCBIfam" id="TIGR00745">
    <property type="entry name" value="apbA_panE"/>
    <property type="match status" value="1"/>
</dbReference>
<evidence type="ECO:0000313" key="7">
    <source>
        <dbReference type="EMBL" id="NYH87427.1"/>
    </source>
</evidence>
<evidence type="ECO:0000259" key="5">
    <source>
        <dbReference type="Pfam" id="PF02558"/>
    </source>
</evidence>
<comment type="similarity">
    <text evidence="1">Belongs to the ketopantoate reductase family.</text>
</comment>
<dbReference type="AlphaFoldDB" id="A0A852Z1V6"/>
<dbReference type="Gene3D" id="3.40.50.720">
    <property type="entry name" value="NAD(P)-binding Rossmann-like Domain"/>
    <property type="match status" value="1"/>
</dbReference>
<feature type="domain" description="Ketopantoate reductase C-terminal" evidence="6">
    <location>
        <begin position="216"/>
        <end position="340"/>
    </location>
</feature>
<dbReference type="InterPro" id="IPR013752">
    <property type="entry name" value="KPA_reductase"/>
</dbReference>
<sequence>MASDHPGNTGSSPSSSSSAAADAAASQTASPGHAGDVRRFVVYGAGAIGGVLGARLHAAGHEVVLIARGAHLAAIRAGGLRVESPDGSETVPIPAVSGPDEIDWRPGDVVLLAMKSTDTEAAVRALATVADPATPVVCVQNGVANEPTVLRHFANVYGVHVMFPATHLTPGVVQAQSAPVTGILDLGRFPRGVDETAERIAAAFRSATFACEPRPDIMRGKYVKLLGNLGNAIDALCGRSGDAEGGDPREIVERLRAEGSAVLEAAGIEFMSFAEDRARRGDLIQVRPVNGQSRTGSSSWQSLARSTGAIEADHLNGEIVLLGRLHGVPTPANELARRLANEAARAGDPPGSLRVADFWKLLAAAESQPEAEVRQKG</sequence>
<dbReference type="PANTHER" id="PTHR21708">
    <property type="entry name" value="PROBABLE 2-DEHYDROPANTOATE 2-REDUCTASE"/>
    <property type="match status" value="1"/>
</dbReference>
<evidence type="ECO:0000256" key="4">
    <source>
        <dbReference type="SAM" id="MobiDB-lite"/>
    </source>
</evidence>
<dbReference type="EMBL" id="JACBZH010000001">
    <property type="protein sequence ID" value="NYH87427.1"/>
    <property type="molecule type" value="Genomic_DNA"/>
</dbReference>
<dbReference type="InterPro" id="IPR013328">
    <property type="entry name" value="6PGD_dom2"/>
</dbReference>
<protein>
    <submittedName>
        <fullName evidence="7">2-dehydropantoate 2-reductase</fullName>
        <ecNumber evidence="7">1.1.1.169</ecNumber>
    </submittedName>
</protein>
<keyword evidence="8" id="KW-1185">Reference proteome</keyword>
<evidence type="ECO:0000256" key="1">
    <source>
        <dbReference type="ARBA" id="ARBA00007870"/>
    </source>
</evidence>
<dbReference type="RefSeq" id="WP_337795800.1">
    <property type="nucleotide sequence ID" value="NZ_BAAARR010000012.1"/>
</dbReference>
<dbReference type="Pfam" id="PF02558">
    <property type="entry name" value="ApbA"/>
    <property type="match status" value="1"/>
</dbReference>
<dbReference type="InterPro" id="IPR036291">
    <property type="entry name" value="NAD(P)-bd_dom_sf"/>
</dbReference>